<comment type="caution">
    <text evidence="1">The sequence shown here is derived from an EMBL/GenBank/DDBJ whole genome shotgun (WGS) entry which is preliminary data.</text>
</comment>
<protein>
    <submittedName>
        <fullName evidence="1">Uncharacterized protein</fullName>
    </submittedName>
</protein>
<proteinExistence type="predicted"/>
<dbReference type="EMBL" id="BAABIS010000001">
    <property type="protein sequence ID" value="GAA4838189.1"/>
    <property type="molecule type" value="Genomic_DNA"/>
</dbReference>
<dbReference type="Proteomes" id="UP001501752">
    <property type="component" value="Unassembled WGS sequence"/>
</dbReference>
<accession>A0ABP9DI94</accession>
<organism evidence="1 2">
    <name type="scientific">Kitasatospora terrestris</name>
    <dbReference type="NCBI Taxonomy" id="258051"/>
    <lineage>
        <taxon>Bacteria</taxon>
        <taxon>Bacillati</taxon>
        <taxon>Actinomycetota</taxon>
        <taxon>Actinomycetes</taxon>
        <taxon>Kitasatosporales</taxon>
        <taxon>Streptomycetaceae</taxon>
        <taxon>Kitasatospora</taxon>
    </lineage>
</organism>
<name>A0ABP9DI94_9ACTN</name>
<keyword evidence="2" id="KW-1185">Reference proteome</keyword>
<dbReference type="RefSeq" id="WP_345695674.1">
    <property type="nucleotide sequence ID" value="NZ_BAABIS010000001.1"/>
</dbReference>
<evidence type="ECO:0000313" key="2">
    <source>
        <dbReference type="Proteomes" id="UP001501752"/>
    </source>
</evidence>
<sequence length="114" mass="12065">MIPADREPARQAAVDLAAAVGPAEARYALEPIARLEGPREALAVLALALARVHGRPAWLLAAASTALSPVLHPRALPADNGYAFGTVEPRPEQYAEAEDAVRLLQNLLTRLTGL</sequence>
<evidence type="ECO:0000313" key="1">
    <source>
        <dbReference type="EMBL" id="GAA4838189.1"/>
    </source>
</evidence>
<reference evidence="2" key="1">
    <citation type="journal article" date="2019" name="Int. J. Syst. Evol. Microbiol.">
        <title>The Global Catalogue of Microorganisms (GCM) 10K type strain sequencing project: providing services to taxonomists for standard genome sequencing and annotation.</title>
        <authorList>
            <consortium name="The Broad Institute Genomics Platform"/>
            <consortium name="The Broad Institute Genome Sequencing Center for Infectious Disease"/>
            <person name="Wu L."/>
            <person name="Ma J."/>
        </authorList>
    </citation>
    <scope>NUCLEOTIDE SEQUENCE [LARGE SCALE GENOMIC DNA]</scope>
    <source>
        <strain evidence="2">JCM 13006</strain>
    </source>
</reference>
<gene>
    <name evidence="1" type="ORF">GCM10023235_11670</name>
</gene>